<reference evidence="5 6" key="1">
    <citation type="submission" date="2015-05" db="EMBL/GenBank/DDBJ databases">
        <authorList>
            <person name="Fogelqvist Johan"/>
        </authorList>
    </citation>
    <scope>NUCLEOTIDE SEQUENCE [LARGE SCALE GENOMIC DNA]</scope>
    <source>
        <strain evidence="3">VL1</strain>
        <strain evidence="4">VL2</strain>
    </source>
</reference>
<evidence type="ECO:0000313" key="4">
    <source>
        <dbReference type="EMBL" id="CRK40494.1"/>
    </source>
</evidence>
<gene>
    <name evidence="3" type="ORF">BN1708_015935</name>
    <name evidence="4" type="ORF">BN1723_015748</name>
</gene>
<evidence type="ECO:0000313" key="5">
    <source>
        <dbReference type="Proteomes" id="UP000044602"/>
    </source>
</evidence>
<name>A0A0G4MB39_VERLO</name>
<organism evidence="3 5">
    <name type="scientific">Verticillium longisporum</name>
    <name type="common">Verticillium dahliae var. longisporum</name>
    <dbReference type="NCBI Taxonomy" id="100787"/>
    <lineage>
        <taxon>Eukaryota</taxon>
        <taxon>Fungi</taxon>
        <taxon>Dikarya</taxon>
        <taxon>Ascomycota</taxon>
        <taxon>Pezizomycotina</taxon>
        <taxon>Sordariomycetes</taxon>
        <taxon>Hypocreomycetidae</taxon>
        <taxon>Glomerellales</taxon>
        <taxon>Plectosphaerellaceae</taxon>
        <taxon>Verticillium</taxon>
    </lineage>
</organism>
<dbReference type="EMBL" id="CVQH01021707">
    <property type="protein sequence ID" value="CRK31336.1"/>
    <property type="molecule type" value="Genomic_DNA"/>
</dbReference>
<dbReference type="Proteomes" id="UP000045706">
    <property type="component" value="Unassembled WGS sequence"/>
</dbReference>
<feature type="compositionally biased region" description="Polar residues" evidence="1">
    <location>
        <begin position="34"/>
        <end position="46"/>
    </location>
</feature>
<keyword evidence="2" id="KW-0812">Transmembrane</keyword>
<feature type="region of interest" description="Disordered" evidence="1">
    <location>
        <begin position="22"/>
        <end position="46"/>
    </location>
</feature>
<feature type="transmembrane region" description="Helical" evidence="2">
    <location>
        <begin position="54"/>
        <end position="81"/>
    </location>
</feature>
<evidence type="ECO:0000313" key="6">
    <source>
        <dbReference type="Proteomes" id="UP000045706"/>
    </source>
</evidence>
<proteinExistence type="predicted"/>
<protein>
    <submittedName>
        <fullName evidence="3">Uncharacterized protein</fullName>
    </submittedName>
</protein>
<keyword evidence="5" id="KW-1185">Reference proteome</keyword>
<evidence type="ECO:0000313" key="3">
    <source>
        <dbReference type="EMBL" id="CRK31336.1"/>
    </source>
</evidence>
<evidence type="ECO:0000256" key="2">
    <source>
        <dbReference type="SAM" id="Phobius"/>
    </source>
</evidence>
<keyword evidence="2" id="KW-0472">Membrane</keyword>
<dbReference type="STRING" id="100787.A0A0G4MB39"/>
<keyword evidence="2" id="KW-1133">Transmembrane helix</keyword>
<evidence type="ECO:0000256" key="1">
    <source>
        <dbReference type="SAM" id="MobiDB-lite"/>
    </source>
</evidence>
<sequence length="165" mass="17286">MLAPSLQSVSVCILILTNISTQQNGPKPQPSVHPYSNTNQNMAYGNNRSRGRRLATGAIVGIAIACFAVLAFCLLCCYCCCFRKKRANRNAQAHHGAPTHSGGMMGKLSGMMGGRNQAAGPGMTEAGYSQQGGGYGYTNNGQAGYGPGYNAGYSGGIQQPQPAYR</sequence>
<dbReference type="EMBL" id="CVQI01032130">
    <property type="protein sequence ID" value="CRK40494.1"/>
    <property type="molecule type" value="Genomic_DNA"/>
</dbReference>
<dbReference type="AlphaFoldDB" id="A0A0G4MB39"/>
<dbReference type="Proteomes" id="UP000044602">
    <property type="component" value="Unassembled WGS sequence"/>
</dbReference>
<accession>A0A0G4MB39</accession>